<accession>A0A2Z2KPF4</accession>
<dbReference type="EMBL" id="CP021780">
    <property type="protein sequence ID" value="ASA22111.1"/>
    <property type="molecule type" value="Genomic_DNA"/>
</dbReference>
<evidence type="ECO:0000313" key="2">
    <source>
        <dbReference type="Proteomes" id="UP000249890"/>
    </source>
</evidence>
<organism evidence="1 2">
    <name type="scientific">Paenibacillus donghaensis</name>
    <dbReference type="NCBI Taxonomy" id="414771"/>
    <lineage>
        <taxon>Bacteria</taxon>
        <taxon>Bacillati</taxon>
        <taxon>Bacillota</taxon>
        <taxon>Bacilli</taxon>
        <taxon>Bacillales</taxon>
        <taxon>Paenibacillaceae</taxon>
        <taxon>Paenibacillus</taxon>
    </lineage>
</organism>
<gene>
    <name evidence="1" type="ORF">B9T62_15785</name>
</gene>
<name>A0A2Z2KPF4_9BACL</name>
<dbReference type="AlphaFoldDB" id="A0A2Z2KPF4"/>
<dbReference type="RefSeq" id="WP_087916115.1">
    <property type="nucleotide sequence ID" value="NZ_CP021780.1"/>
</dbReference>
<protein>
    <submittedName>
        <fullName evidence="1">Uncharacterized protein</fullName>
    </submittedName>
</protein>
<evidence type="ECO:0000313" key="1">
    <source>
        <dbReference type="EMBL" id="ASA22111.1"/>
    </source>
</evidence>
<dbReference type="Proteomes" id="UP000249890">
    <property type="component" value="Chromosome"/>
</dbReference>
<keyword evidence="2" id="KW-1185">Reference proteome</keyword>
<dbReference type="KEGG" id="pdh:B9T62_15785"/>
<dbReference type="OrthoDB" id="9845339at2"/>
<reference evidence="1 2" key="1">
    <citation type="submission" date="2017-06" db="EMBL/GenBank/DDBJ databases">
        <title>Complete genome sequence of Paenibacillus donghaensis KCTC 13049T isolated from East Sea sediment, South Korea.</title>
        <authorList>
            <person name="Jung B.K."/>
            <person name="Hong S.-J."/>
            <person name="Shin J.-H."/>
        </authorList>
    </citation>
    <scope>NUCLEOTIDE SEQUENCE [LARGE SCALE GENOMIC DNA]</scope>
    <source>
        <strain evidence="1 2">KCTC 13049</strain>
    </source>
</reference>
<proteinExistence type="predicted"/>
<sequence length="85" mass="9954">MNQLQASEHFIRNTLDVEVDGLRHRNRYIVRAMFDVIQADGFAKLEQKVIEDVTLTWDEIEKEGGVSEVKKQFKERYDLQKGWGG</sequence>